<dbReference type="Gene3D" id="3.30.420.10">
    <property type="entry name" value="Ribonuclease H-like superfamily/Ribonuclease H"/>
    <property type="match status" value="1"/>
</dbReference>
<comment type="caution">
    <text evidence="2">The sequence shown here is derived from an EMBL/GenBank/DDBJ whole genome shotgun (WGS) entry which is preliminary data.</text>
</comment>
<dbReference type="NCBIfam" id="NF033516">
    <property type="entry name" value="transpos_IS3"/>
    <property type="match status" value="1"/>
</dbReference>
<evidence type="ECO:0000313" key="3">
    <source>
        <dbReference type="Proteomes" id="UP001303899"/>
    </source>
</evidence>
<keyword evidence="3" id="KW-1185">Reference proteome</keyword>
<evidence type="ECO:0000259" key="1">
    <source>
        <dbReference type="PROSITE" id="PS50994"/>
    </source>
</evidence>
<dbReference type="InterPro" id="IPR036397">
    <property type="entry name" value="RNaseH_sf"/>
</dbReference>
<dbReference type="PANTHER" id="PTHR46889:SF5">
    <property type="entry name" value="INTEGRASE PROTEIN"/>
    <property type="match status" value="1"/>
</dbReference>
<dbReference type="SUPFAM" id="SSF53098">
    <property type="entry name" value="Ribonuclease H-like"/>
    <property type="match status" value="1"/>
</dbReference>
<sequence length="302" mass="35777">MTQHSYQMKHLYALCGISKQGHYQMLRRIEEWKVKESLYVGLILQIREIHPAMGLRTMYDYYQPEGIGRDAFISIGLYYGFRVKAYRNLCRTTFSSPYSRYKNLLVDKILTDINQLWTSDITYFKVNDKFYYIVFVLDVYSRFIVGYSLADNMRAENNIIALKMALKTRKQKKFKHELIHHSDRGSQYISEAYVSLLNEAEISISMCNEVYENAHIERVNGTIKNQYLIYRNITNFDELATELKKAIHTYNHQRPHSALKGLTPFAFEQYIKELNNENKPNLQIWTCDYSKNTKPNQTILQF</sequence>
<dbReference type="PANTHER" id="PTHR46889">
    <property type="entry name" value="TRANSPOSASE INSF FOR INSERTION SEQUENCE IS3B-RELATED"/>
    <property type="match status" value="1"/>
</dbReference>
<dbReference type="InterPro" id="IPR048020">
    <property type="entry name" value="Transpos_IS3"/>
</dbReference>
<dbReference type="Pfam" id="PF00665">
    <property type="entry name" value="rve"/>
    <property type="match status" value="1"/>
</dbReference>
<dbReference type="RefSeq" id="WP_323697745.1">
    <property type="nucleotide sequence ID" value="NZ_JAYGIL010000020.1"/>
</dbReference>
<dbReference type="PROSITE" id="PS50994">
    <property type="entry name" value="INTEGRASE"/>
    <property type="match status" value="1"/>
</dbReference>
<dbReference type="EMBL" id="JAYGIL010000020">
    <property type="protein sequence ID" value="MEA5404357.1"/>
    <property type="molecule type" value="Genomic_DNA"/>
</dbReference>
<gene>
    <name evidence="2" type="ORF">VB776_15600</name>
</gene>
<dbReference type="InterPro" id="IPR001584">
    <property type="entry name" value="Integrase_cat-core"/>
</dbReference>
<name>A0ABU5S7D1_9BACT</name>
<proteinExistence type="predicted"/>
<evidence type="ECO:0000313" key="2">
    <source>
        <dbReference type="EMBL" id="MEA5404357.1"/>
    </source>
</evidence>
<reference evidence="2 3" key="1">
    <citation type="submission" date="2023-12" db="EMBL/GenBank/DDBJ databases">
        <title>Novel species of the genus Arcicella isolated from rivers.</title>
        <authorList>
            <person name="Lu H."/>
        </authorList>
    </citation>
    <scope>NUCLEOTIDE SEQUENCE [LARGE SCALE GENOMIC DNA]</scope>
    <source>
        <strain evidence="2 3">DC2W</strain>
    </source>
</reference>
<accession>A0ABU5S7D1</accession>
<organism evidence="2 3">
    <name type="scientific">Arcicella gelida</name>
    <dbReference type="NCBI Taxonomy" id="2984195"/>
    <lineage>
        <taxon>Bacteria</taxon>
        <taxon>Pseudomonadati</taxon>
        <taxon>Bacteroidota</taxon>
        <taxon>Cytophagia</taxon>
        <taxon>Cytophagales</taxon>
        <taxon>Flectobacillaceae</taxon>
        <taxon>Arcicella</taxon>
    </lineage>
</organism>
<dbReference type="InterPro" id="IPR050900">
    <property type="entry name" value="Transposase_IS3/IS150/IS904"/>
</dbReference>
<protein>
    <submittedName>
        <fullName evidence="2">IS3 family transposase</fullName>
    </submittedName>
</protein>
<dbReference type="Proteomes" id="UP001303899">
    <property type="component" value="Unassembled WGS sequence"/>
</dbReference>
<dbReference type="InterPro" id="IPR012337">
    <property type="entry name" value="RNaseH-like_sf"/>
</dbReference>
<feature type="domain" description="Integrase catalytic" evidence="1">
    <location>
        <begin position="93"/>
        <end position="272"/>
    </location>
</feature>